<sequence>MKRLTMKEFFAKYDKLLVTTLEQNIYIKCDDNFNVWLYGSKKQREMLATTAHCGHAEATKKHFERWLKLAKKEDRFSAISVHVAKTTLKEINKKKVLTNKSKGNYKTMLIGGMRTSRMENMKVTSNIKEAPTTSAGSIALDGKWQK</sequence>
<organism evidence="2">
    <name type="scientific">Salmonella enterica</name>
    <name type="common">Salmonella choleraesuis</name>
    <dbReference type="NCBI Taxonomy" id="28901"/>
    <lineage>
        <taxon>Bacteria</taxon>
        <taxon>Pseudomonadati</taxon>
        <taxon>Pseudomonadota</taxon>
        <taxon>Gammaproteobacteria</taxon>
        <taxon>Enterobacterales</taxon>
        <taxon>Enterobacteriaceae</taxon>
        <taxon>Salmonella</taxon>
    </lineage>
</organism>
<dbReference type="AlphaFoldDB" id="A0A744HA39"/>
<proteinExistence type="predicted"/>
<accession>A0A744HA39</accession>
<reference evidence="2" key="1">
    <citation type="journal article" date="2018" name="Genome Biol.">
        <title>SKESA: strategic k-mer extension for scrupulous assemblies.</title>
        <authorList>
            <person name="Souvorov A."/>
            <person name="Agarwala R."/>
            <person name="Lipman D.J."/>
        </authorList>
    </citation>
    <scope>NUCLEOTIDE SEQUENCE</scope>
    <source>
        <strain evidence="2">MA.129 TIR-8</strain>
        <strain evidence="1">MA.AU5 KAK-SR</strain>
    </source>
</reference>
<protein>
    <submittedName>
        <fullName evidence="2">Uncharacterized protein</fullName>
    </submittedName>
</protein>
<dbReference type="EMBL" id="DAAUQM010000001">
    <property type="protein sequence ID" value="HAF2397030.1"/>
    <property type="molecule type" value="Genomic_DNA"/>
</dbReference>
<gene>
    <name evidence="2" type="ORF">G8N84_001417</name>
    <name evidence="1" type="ORF">G9B33_000816</name>
</gene>
<dbReference type="RefSeq" id="WP_139775327.1">
    <property type="nucleotide sequence ID" value="NZ_CP046291.1"/>
</dbReference>
<reference evidence="2" key="2">
    <citation type="submission" date="2020-02" db="EMBL/GenBank/DDBJ databases">
        <authorList>
            <consortium name="NCBI Pathogen Detection Project"/>
        </authorList>
    </citation>
    <scope>NUCLEOTIDE SEQUENCE</scope>
    <source>
        <strain evidence="2">MA.129 TIR-8</strain>
        <strain evidence="1">MA.AU5 KAK-SR</strain>
    </source>
</reference>
<name>A0A744HA39_SALER</name>
<evidence type="ECO:0000313" key="1">
    <source>
        <dbReference type="EMBL" id="HAF1789883.1"/>
    </source>
</evidence>
<evidence type="ECO:0000313" key="2">
    <source>
        <dbReference type="EMBL" id="HAF2397030.1"/>
    </source>
</evidence>
<dbReference type="EMBL" id="DAAUKB010000001">
    <property type="protein sequence ID" value="HAF1789883.1"/>
    <property type="molecule type" value="Genomic_DNA"/>
</dbReference>
<comment type="caution">
    <text evidence="2">The sequence shown here is derived from an EMBL/GenBank/DDBJ whole genome shotgun (WGS) entry which is preliminary data.</text>
</comment>